<proteinExistence type="predicted"/>
<protein>
    <submittedName>
        <fullName evidence="1">Uncharacterized protein</fullName>
    </submittedName>
</protein>
<accession>A0A382YKX1</accession>
<gene>
    <name evidence="1" type="ORF">METZ01_LOCUS436515</name>
</gene>
<sequence length="33" mass="3539">VKVEFDIGLLAIYAAAPVTTKSYEPCKKQVANA</sequence>
<feature type="non-terminal residue" evidence="1">
    <location>
        <position position="1"/>
    </location>
</feature>
<organism evidence="1">
    <name type="scientific">marine metagenome</name>
    <dbReference type="NCBI Taxonomy" id="408172"/>
    <lineage>
        <taxon>unclassified sequences</taxon>
        <taxon>metagenomes</taxon>
        <taxon>ecological metagenomes</taxon>
    </lineage>
</organism>
<evidence type="ECO:0000313" key="1">
    <source>
        <dbReference type="EMBL" id="SVD83661.1"/>
    </source>
</evidence>
<reference evidence="1" key="1">
    <citation type="submission" date="2018-05" db="EMBL/GenBank/DDBJ databases">
        <authorList>
            <person name="Lanie J.A."/>
            <person name="Ng W.-L."/>
            <person name="Kazmierczak K.M."/>
            <person name="Andrzejewski T.M."/>
            <person name="Davidsen T.M."/>
            <person name="Wayne K.J."/>
            <person name="Tettelin H."/>
            <person name="Glass J.I."/>
            <person name="Rusch D."/>
            <person name="Podicherti R."/>
            <person name="Tsui H.-C.T."/>
            <person name="Winkler M.E."/>
        </authorList>
    </citation>
    <scope>NUCLEOTIDE SEQUENCE</scope>
</reference>
<name>A0A382YKX1_9ZZZZ</name>
<dbReference type="EMBL" id="UINC01176503">
    <property type="protein sequence ID" value="SVD83661.1"/>
    <property type="molecule type" value="Genomic_DNA"/>
</dbReference>
<dbReference type="AlphaFoldDB" id="A0A382YKX1"/>